<keyword evidence="2" id="KW-0479">Metal-binding</keyword>
<accession>A0A813FIK9</accession>
<dbReference type="InterPro" id="IPR023779">
    <property type="entry name" value="Chromodomain_CS"/>
</dbReference>
<dbReference type="GO" id="GO:0000785">
    <property type="term" value="C:chromatin"/>
    <property type="evidence" value="ECO:0007669"/>
    <property type="project" value="TreeGrafter"/>
</dbReference>
<dbReference type="InterPro" id="IPR004181">
    <property type="entry name" value="Znf_MIZ"/>
</dbReference>
<evidence type="ECO:0000256" key="7">
    <source>
        <dbReference type="SAM" id="Coils"/>
    </source>
</evidence>
<dbReference type="Proteomes" id="UP000654075">
    <property type="component" value="Unassembled WGS sequence"/>
</dbReference>
<evidence type="ECO:0000259" key="10">
    <source>
        <dbReference type="PROSITE" id="PS51044"/>
    </source>
</evidence>
<evidence type="ECO:0000256" key="2">
    <source>
        <dbReference type="ARBA" id="ARBA00022723"/>
    </source>
</evidence>
<dbReference type="GO" id="GO:0005634">
    <property type="term" value="C:nucleus"/>
    <property type="evidence" value="ECO:0007669"/>
    <property type="project" value="UniProtKB-SubCell"/>
</dbReference>
<dbReference type="InterPro" id="IPR001965">
    <property type="entry name" value="Znf_PHD"/>
</dbReference>
<feature type="domain" description="Chromo" evidence="9">
    <location>
        <begin position="12"/>
        <end position="58"/>
    </location>
</feature>
<dbReference type="SMART" id="SM00249">
    <property type="entry name" value="PHD"/>
    <property type="match status" value="1"/>
</dbReference>
<dbReference type="InterPro" id="IPR011011">
    <property type="entry name" value="Znf_FYVE_PHD"/>
</dbReference>
<dbReference type="GO" id="GO:0061665">
    <property type="term" value="F:SUMO ligase activity"/>
    <property type="evidence" value="ECO:0007669"/>
    <property type="project" value="TreeGrafter"/>
</dbReference>
<protein>
    <submittedName>
        <fullName evidence="11">Uncharacterized protein</fullName>
    </submittedName>
</protein>
<dbReference type="PANTHER" id="PTHR10782">
    <property type="entry name" value="ZINC FINGER MIZ DOMAIN-CONTAINING PROTEIN"/>
    <property type="match status" value="1"/>
</dbReference>
<dbReference type="SMART" id="SM00298">
    <property type="entry name" value="CHROMO"/>
    <property type="match status" value="1"/>
</dbReference>
<dbReference type="InterPro" id="IPR013083">
    <property type="entry name" value="Znf_RING/FYVE/PHD"/>
</dbReference>
<reference evidence="11" key="1">
    <citation type="submission" date="2021-02" db="EMBL/GenBank/DDBJ databases">
        <authorList>
            <person name="Dougan E. K."/>
            <person name="Rhodes N."/>
            <person name="Thang M."/>
            <person name="Chan C."/>
        </authorList>
    </citation>
    <scope>NUCLEOTIDE SEQUENCE</scope>
</reference>
<feature type="domain" description="SP-RING-type" evidence="10">
    <location>
        <begin position="499"/>
        <end position="587"/>
    </location>
</feature>
<proteinExistence type="predicted"/>
<dbReference type="InterPro" id="IPR016197">
    <property type="entry name" value="Chromo-like_dom_sf"/>
</dbReference>
<dbReference type="SUPFAM" id="SSF57903">
    <property type="entry name" value="FYVE/PHD zinc finger"/>
    <property type="match status" value="1"/>
</dbReference>
<dbReference type="EMBL" id="CAJNNV010025267">
    <property type="protein sequence ID" value="CAE8613538.1"/>
    <property type="molecule type" value="Genomic_DNA"/>
</dbReference>
<feature type="region of interest" description="Disordered" evidence="8">
    <location>
        <begin position="197"/>
        <end position="272"/>
    </location>
</feature>
<name>A0A813FIK9_POLGL</name>
<dbReference type="Pfam" id="PF02891">
    <property type="entry name" value="zf-MIZ"/>
    <property type="match status" value="1"/>
</dbReference>
<dbReference type="PROSITE" id="PS51044">
    <property type="entry name" value="ZF_SP_RING"/>
    <property type="match status" value="1"/>
</dbReference>
<evidence type="ECO:0000259" key="9">
    <source>
        <dbReference type="PROSITE" id="PS50013"/>
    </source>
</evidence>
<keyword evidence="7" id="KW-0175">Coiled coil</keyword>
<sequence length="635" mass="69349">MEGREGGEEKEFEVEDILRYRRNEDGGEYFFVKWIGFSESEATWEPLAHMNDNCRELVAKARALFAWRRAAGSAEPGSSGSGEVVVSSGSASEAGIAAAVSSPAPMEEVGEEPLLQAARVEQEEEDDEEEEEEEEAEVEGLVMEEFALVDPSEDVPVQQIVSQERRMEPGGIVEVNIIDDGDSPDFEDQVAKRRVELSAAPSTSGSIAKRARLIPPSAASNGTQGPWDGAVSSQAKAAPSAPPPSQRPTGTVPGIVPQVRPVEPPKQPPSREMKCICGATEQITDRSRSSTLIVCRVCNCSLHSACVKNALSKMTPDEFVCPPCRLDRVDEFHPTVGPGLLRHNYASCASSPFSLTFTAQAAQWKKQLWAVHLRAVLVSGGDLSGPAWPHKVQGKLNGRQCVAIDPPKHLHVRREQCYNLTPLLKQGANTLELRFFPSPDRRKDEPEENYCVGVVLTRPRSVASILARIRTRSTETVASGRARVERLLLEQVAKDEAGQQDECAVTGNFGRTLRPACPVSHCPIEEAAIGRHCNHVQVFDLQAYIAVNQRMRSLDKRWTCPVCSLPLRPDDVVMHPFAQGILDTLRGDEDLVEAIVFNEDCSWSTVSAVKEKEENGDEEGEGGGSSELIALSDSE</sequence>
<dbReference type="SUPFAM" id="SSF54160">
    <property type="entry name" value="Chromo domain-like"/>
    <property type="match status" value="1"/>
</dbReference>
<evidence type="ECO:0000256" key="3">
    <source>
        <dbReference type="ARBA" id="ARBA00022771"/>
    </source>
</evidence>
<keyword evidence="3 6" id="KW-0863">Zinc-finger</keyword>
<dbReference type="Pfam" id="PF00385">
    <property type="entry name" value="Chromo"/>
    <property type="match status" value="1"/>
</dbReference>
<dbReference type="GO" id="GO:0016925">
    <property type="term" value="P:protein sumoylation"/>
    <property type="evidence" value="ECO:0007669"/>
    <property type="project" value="TreeGrafter"/>
</dbReference>
<comment type="subcellular location">
    <subcellularLocation>
        <location evidence="1">Nucleus</location>
    </subcellularLocation>
</comment>
<dbReference type="AlphaFoldDB" id="A0A813FIK9"/>
<dbReference type="PROSITE" id="PS00598">
    <property type="entry name" value="CHROMO_1"/>
    <property type="match status" value="1"/>
</dbReference>
<dbReference type="Gene3D" id="3.30.40.10">
    <property type="entry name" value="Zinc/RING finger domain, C3HC4 (zinc finger)"/>
    <property type="match status" value="2"/>
</dbReference>
<dbReference type="GO" id="GO:0008270">
    <property type="term" value="F:zinc ion binding"/>
    <property type="evidence" value="ECO:0007669"/>
    <property type="project" value="UniProtKB-KW"/>
</dbReference>
<comment type="caution">
    <text evidence="11">The sequence shown here is derived from an EMBL/GenBank/DDBJ whole genome shotgun (WGS) entry which is preliminary data.</text>
</comment>
<dbReference type="OrthoDB" id="28127at2759"/>
<feature type="region of interest" description="Disordered" evidence="8">
    <location>
        <begin position="608"/>
        <end position="635"/>
    </location>
</feature>
<dbReference type="InterPro" id="IPR023780">
    <property type="entry name" value="Chromo_domain"/>
</dbReference>
<gene>
    <name evidence="11" type="ORF">PGLA1383_LOCUS31296</name>
</gene>
<keyword evidence="12" id="KW-1185">Reference proteome</keyword>
<evidence type="ECO:0000256" key="6">
    <source>
        <dbReference type="PROSITE-ProRule" id="PRU00452"/>
    </source>
</evidence>
<dbReference type="InterPro" id="IPR000953">
    <property type="entry name" value="Chromo/chromo_shadow_dom"/>
</dbReference>
<feature type="coiled-coil region" evidence="7">
    <location>
        <begin position="115"/>
        <end position="144"/>
    </location>
</feature>
<dbReference type="PROSITE" id="PS50013">
    <property type="entry name" value="CHROMO_2"/>
    <property type="match status" value="1"/>
</dbReference>
<keyword evidence="5" id="KW-0539">Nucleus</keyword>
<dbReference type="CDD" id="cd00024">
    <property type="entry name" value="CD_CSD"/>
    <property type="match status" value="1"/>
</dbReference>
<organism evidence="11 12">
    <name type="scientific">Polarella glacialis</name>
    <name type="common">Dinoflagellate</name>
    <dbReference type="NCBI Taxonomy" id="89957"/>
    <lineage>
        <taxon>Eukaryota</taxon>
        <taxon>Sar</taxon>
        <taxon>Alveolata</taxon>
        <taxon>Dinophyceae</taxon>
        <taxon>Suessiales</taxon>
        <taxon>Suessiaceae</taxon>
        <taxon>Polarella</taxon>
    </lineage>
</organism>
<evidence type="ECO:0000256" key="8">
    <source>
        <dbReference type="SAM" id="MobiDB-lite"/>
    </source>
</evidence>
<evidence type="ECO:0000256" key="4">
    <source>
        <dbReference type="ARBA" id="ARBA00022833"/>
    </source>
</evidence>
<evidence type="ECO:0000256" key="5">
    <source>
        <dbReference type="ARBA" id="ARBA00023242"/>
    </source>
</evidence>
<evidence type="ECO:0000256" key="1">
    <source>
        <dbReference type="ARBA" id="ARBA00004123"/>
    </source>
</evidence>
<dbReference type="PANTHER" id="PTHR10782:SF4">
    <property type="entry name" value="TONALLI, ISOFORM E"/>
    <property type="match status" value="1"/>
</dbReference>
<keyword evidence="4" id="KW-0862">Zinc</keyword>
<evidence type="ECO:0000313" key="11">
    <source>
        <dbReference type="EMBL" id="CAE8613538.1"/>
    </source>
</evidence>
<evidence type="ECO:0000313" key="12">
    <source>
        <dbReference type="Proteomes" id="UP000654075"/>
    </source>
</evidence>
<dbReference type="Gene3D" id="2.40.50.40">
    <property type="match status" value="1"/>
</dbReference>